<dbReference type="GO" id="GO:0003824">
    <property type="term" value="F:catalytic activity"/>
    <property type="evidence" value="ECO:0007669"/>
    <property type="project" value="InterPro"/>
</dbReference>
<dbReference type="Proteomes" id="UP000178632">
    <property type="component" value="Unassembled WGS sequence"/>
</dbReference>
<dbReference type="InterPro" id="IPR011146">
    <property type="entry name" value="HIT-like"/>
</dbReference>
<dbReference type="Pfam" id="PF01230">
    <property type="entry name" value="HIT"/>
    <property type="match status" value="1"/>
</dbReference>
<protein>
    <recommendedName>
        <fullName evidence="3">HIT domain-containing protein</fullName>
    </recommendedName>
</protein>
<dbReference type="PANTHER" id="PTHR46648">
    <property type="entry name" value="HIT FAMILY PROTEIN 1"/>
    <property type="match status" value="1"/>
</dbReference>
<evidence type="ECO:0000256" key="2">
    <source>
        <dbReference type="PROSITE-ProRule" id="PRU00464"/>
    </source>
</evidence>
<feature type="domain" description="HIT" evidence="3">
    <location>
        <begin position="4"/>
        <end position="107"/>
    </location>
</feature>
<gene>
    <name evidence="4" type="ORF">A3G45_02355</name>
</gene>
<accession>A0A1G2IN25</accession>
<proteinExistence type="predicted"/>
<comment type="caution">
    <text evidence="4">The sequence shown here is derived from an EMBL/GenBank/DDBJ whole genome shotgun (WGS) entry which is preliminary data.</text>
</comment>
<evidence type="ECO:0000259" key="3">
    <source>
        <dbReference type="PROSITE" id="PS51084"/>
    </source>
</evidence>
<dbReference type="InterPro" id="IPR001310">
    <property type="entry name" value="Histidine_triad_HIT"/>
</dbReference>
<reference evidence="4 5" key="1">
    <citation type="journal article" date="2016" name="Nat. Commun.">
        <title>Thousands of microbial genomes shed light on interconnected biogeochemical processes in an aquifer system.</title>
        <authorList>
            <person name="Anantharaman K."/>
            <person name="Brown C.T."/>
            <person name="Hug L.A."/>
            <person name="Sharon I."/>
            <person name="Castelle C.J."/>
            <person name="Probst A.J."/>
            <person name="Thomas B.C."/>
            <person name="Singh A."/>
            <person name="Wilkins M.J."/>
            <person name="Karaoz U."/>
            <person name="Brodie E.L."/>
            <person name="Williams K.H."/>
            <person name="Hubbard S.S."/>
            <person name="Banfield J.F."/>
        </authorList>
    </citation>
    <scope>NUCLEOTIDE SEQUENCE [LARGE SCALE GENOMIC DNA]</scope>
</reference>
<dbReference type="Gene3D" id="3.30.428.10">
    <property type="entry name" value="HIT-like"/>
    <property type="match status" value="1"/>
</dbReference>
<evidence type="ECO:0000256" key="1">
    <source>
        <dbReference type="PIRSR" id="PIRSR601310-1"/>
    </source>
</evidence>
<feature type="active site" description="Tele-AMP-histidine intermediate" evidence="1">
    <location>
        <position position="94"/>
    </location>
</feature>
<evidence type="ECO:0000313" key="4">
    <source>
        <dbReference type="EMBL" id="OGZ75937.1"/>
    </source>
</evidence>
<dbReference type="AlphaFoldDB" id="A0A1G2IN25"/>
<dbReference type="PANTHER" id="PTHR46648:SF1">
    <property type="entry name" value="ADENOSINE 5'-MONOPHOSPHORAMIDASE HNT1"/>
    <property type="match status" value="1"/>
</dbReference>
<organism evidence="4 5">
    <name type="scientific">Candidatus Staskawiczbacteria bacterium RIFCSPLOWO2_12_FULL_37_15</name>
    <dbReference type="NCBI Taxonomy" id="1802218"/>
    <lineage>
        <taxon>Bacteria</taxon>
        <taxon>Candidatus Staskawicziibacteriota</taxon>
    </lineage>
</organism>
<dbReference type="PRINTS" id="PR00332">
    <property type="entry name" value="HISTRIAD"/>
</dbReference>
<evidence type="ECO:0000313" key="5">
    <source>
        <dbReference type="Proteomes" id="UP000178632"/>
    </source>
</evidence>
<name>A0A1G2IN25_9BACT</name>
<dbReference type="SUPFAM" id="SSF54197">
    <property type="entry name" value="HIT-like"/>
    <property type="match status" value="1"/>
</dbReference>
<sequence length="150" mass="17394">MDCIFCKIVSGEFDSAKIWEDDEFLAILDLNPNTKGMTLVLSKNHFDSYPFSMPDDIYQKFMLASKKVAKILEEALEVKRVAIVMEGMGVNHAHIKLYPMYGLNKEFEEMWAKEKVFFNNYPGYITTQLGPQLKIEDLKKLAEEIKEKEN</sequence>
<dbReference type="InterPro" id="IPR036265">
    <property type="entry name" value="HIT-like_sf"/>
</dbReference>
<comment type="caution">
    <text evidence="2">Lacks conserved residue(s) required for the propagation of feature annotation.</text>
</comment>
<dbReference type="GO" id="GO:0009117">
    <property type="term" value="P:nucleotide metabolic process"/>
    <property type="evidence" value="ECO:0007669"/>
    <property type="project" value="TreeGrafter"/>
</dbReference>
<dbReference type="EMBL" id="MHPE01000042">
    <property type="protein sequence ID" value="OGZ75937.1"/>
    <property type="molecule type" value="Genomic_DNA"/>
</dbReference>
<dbReference type="PROSITE" id="PS51084">
    <property type="entry name" value="HIT_2"/>
    <property type="match status" value="1"/>
</dbReference>